<comment type="subcellular location">
    <subcellularLocation>
        <location evidence="1">Nucleus</location>
    </subcellularLocation>
</comment>
<dbReference type="Pfam" id="PF02362">
    <property type="entry name" value="B3"/>
    <property type="match status" value="3"/>
</dbReference>
<keyword evidence="8" id="KW-1185">Reference proteome</keyword>
<dbReference type="Proteomes" id="UP001443914">
    <property type="component" value="Unassembled WGS sequence"/>
</dbReference>
<evidence type="ECO:0000313" key="8">
    <source>
        <dbReference type="Proteomes" id="UP001443914"/>
    </source>
</evidence>
<accession>A0AAW1J338</accession>
<dbReference type="SMART" id="SM01019">
    <property type="entry name" value="B3"/>
    <property type="match status" value="3"/>
</dbReference>
<dbReference type="EMBL" id="JBDFQZ010000008">
    <property type="protein sequence ID" value="KAK9697305.1"/>
    <property type="molecule type" value="Genomic_DNA"/>
</dbReference>
<dbReference type="GO" id="GO:0005634">
    <property type="term" value="C:nucleus"/>
    <property type="evidence" value="ECO:0007669"/>
    <property type="project" value="UniProtKB-SubCell"/>
</dbReference>
<keyword evidence="3" id="KW-0238">DNA-binding</keyword>
<gene>
    <name evidence="7" type="ORF">RND81_08G028700</name>
</gene>
<dbReference type="InterPro" id="IPR050655">
    <property type="entry name" value="Plant_B3_domain"/>
</dbReference>
<evidence type="ECO:0000256" key="1">
    <source>
        <dbReference type="ARBA" id="ARBA00004123"/>
    </source>
</evidence>
<dbReference type="InterPro" id="IPR015300">
    <property type="entry name" value="DNA-bd_pseudobarrel_sf"/>
</dbReference>
<dbReference type="PANTHER" id="PTHR31920">
    <property type="entry name" value="B3 DOMAIN-CONTAINING"/>
    <property type="match status" value="1"/>
</dbReference>
<evidence type="ECO:0000259" key="6">
    <source>
        <dbReference type="PROSITE" id="PS50863"/>
    </source>
</evidence>
<dbReference type="GO" id="GO:0003677">
    <property type="term" value="F:DNA binding"/>
    <property type="evidence" value="ECO:0007669"/>
    <property type="project" value="UniProtKB-KW"/>
</dbReference>
<evidence type="ECO:0000256" key="4">
    <source>
        <dbReference type="ARBA" id="ARBA00023163"/>
    </source>
</evidence>
<dbReference type="CDD" id="cd10017">
    <property type="entry name" value="B3_DNA"/>
    <property type="match status" value="3"/>
</dbReference>
<dbReference type="PANTHER" id="PTHR31920:SF135">
    <property type="entry name" value="B3 DOMAIN-CONTAINING PROTEIN OS03G0621600-RELATED"/>
    <property type="match status" value="1"/>
</dbReference>
<feature type="domain" description="TF-B3" evidence="6">
    <location>
        <begin position="234"/>
        <end position="328"/>
    </location>
</feature>
<dbReference type="SUPFAM" id="SSF101936">
    <property type="entry name" value="DNA-binding pseudobarrel domain"/>
    <property type="match status" value="3"/>
</dbReference>
<sequence>MGNKVKLLGRTASFLKVVDGDFSNFLTIPRAFIKHFNGEIPKWFVLEIAGTRKGWRVDTKEHTNGGFFLDYGWTEFVEEQSLQVGDYLLFEYEKPLILQVKIFAKDGTEKLAGTNLDSDHDVDQSPKARCVAEEDLCSIKPTTHHDRLEKFKEVIDRIETETTDQCRVHEKQQSVNTRVETETDYCYGIHEKYHDDNVIDMAAVSGDVTATKHENFDTIDRGTGRVFVTEKSVCYTVVWRNVPHMHYYLTIPRAIVLTRKLSKDETVILEDQEGTTWPMKFRARLRGRVDLVEGWREFLIENNVRDGDILTFEFFSNNVIQVHIERSSEIDLPSATPKKREPVVSFDNICEEPVINYAATDHDVPATKGKTKNVIFDNFRGSSFSVTCRHSANNSYLHIPKAIAKRQKLENKGTVVLCDPEGTKWPMKIKTRPSDGRVGLSEGWSTFWRRHKISYGDTLIFKFVSDHVLNVNIVRALSAHPSLGVDPTMKQEVMQLD</sequence>
<proteinExistence type="predicted"/>
<comment type="caution">
    <text evidence="7">The sequence shown here is derived from an EMBL/GenBank/DDBJ whole genome shotgun (WGS) entry which is preliminary data.</text>
</comment>
<organism evidence="7 8">
    <name type="scientific">Saponaria officinalis</name>
    <name type="common">Common soapwort</name>
    <name type="synonym">Lychnis saponaria</name>
    <dbReference type="NCBI Taxonomy" id="3572"/>
    <lineage>
        <taxon>Eukaryota</taxon>
        <taxon>Viridiplantae</taxon>
        <taxon>Streptophyta</taxon>
        <taxon>Embryophyta</taxon>
        <taxon>Tracheophyta</taxon>
        <taxon>Spermatophyta</taxon>
        <taxon>Magnoliopsida</taxon>
        <taxon>eudicotyledons</taxon>
        <taxon>Gunneridae</taxon>
        <taxon>Pentapetalae</taxon>
        <taxon>Caryophyllales</taxon>
        <taxon>Caryophyllaceae</taxon>
        <taxon>Caryophylleae</taxon>
        <taxon>Saponaria</taxon>
    </lineage>
</organism>
<evidence type="ECO:0000256" key="2">
    <source>
        <dbReference type="ARBA" id="ARBA00023015"/>
    </source>
</evidence>
<dbReference type="AlphaFoldDB" id="A0AAW1J338"/>
<evidence type="ECO:0000256" key="5">
    <source>
        <dbReference type="ARBA" id="ARBA00023242"/>
    </source>
</evidence>
<dbReference type="Gene3D" id="2.40.330.10">
    <property type="entry name" value="DNA-binding pseudobarrel domain"/>
    <property type="match status" value="3"/>
</dbReference>
<reference evidence="7" key="1">
    <citation type="submission" date="2024-03" db="EMBL/GenBank/DDBJ databases">
        <title>WGS assembly of Saponaria officinalis var. Norfolk2.</title>
        <authorList>
            <person name="Jenkins J."/>
            <person name="Shu S."/>
            <person name="Grimwood J."/>
            <person name="Barry K."/>
            <person name="Goodstein D."/>
            <person name="Schmutz J."/>
            <person name="Leebens-Mack J."/>
            <person name="Osbourn A."/>
        </authorList>
    </citation>
    <scope>NUCLEOTIDE SEQUENCE [LARGE SCALE GENOMIC DNA]</scope>
    <source>
        <strain evidence="7">JIC</strain>
    </source>
</reference>
<feature type="domain" description="TF-B3" evidence="6">
    <location>
        <begin position="11"/>
        <end position="106"/>
    </location>
</feature>
<keyword evidence="4" id="KW-0804">Transcription</keyword>
<protein>
    <recommendedName>
        <fullName evidence="6">TF-B3 domain-containing protein</fullName>
    </recommendedName>
</protein>
<keyword evidence="2" id="KW-0805">Transcription regulation</keyword>
<evidence type="ECO:0000313" key="7">
    <source>
        <dbReference type="EMBL" id="KAK9697305.1"/>
    </source>
</evidence>
<keyword evidence="5" id="KW-0539">Nucleus</keyword>
<name>A0AAW1J338_SAPOF</name>
<feature type="domain" description="TF-B3" evidence="6">
    <location>
        <begin position="382"/>
        <end position="477"/>
    </location>
</feature>
<dbReference type="InterPro" id="IPR003340">
    <property type="entry name" value="B3_DNA-bd"/>
</dbReference>
<evidence type="ECO:0000256" key="3">
    <source>
        <dbReference type="ARBA" id="ARBA00023125"/>
    </source>
</evidence>
<dbReference type="PROSITE" id="PS50863">
    <property type="entry name" value="B3"/>
    <property type="match status" value="3"/>
</dbReference>